<feature type="region of interest" description="Disordered" evidence="6">
    <location>
        <begin position="358"/>
        <end position="459"/>
    </location>
</feature>
<feature type="region of interest" description="Disordered" evidence="6">
    <location>
        <begin position="266"/>
        <end position="329"/>
    </location>
</feature>
<keyword evidence="4 5" id="KW-0539">Nucleus</keyword>
<protein>
    <recommendedName>
        <fullName evidence="5">DNA-binding protein RAP1</fullName>
    </recommendedName>
</protein>
<dbReference type="Gene3D" id="1.10.10.60">
    <property type="entry name" value="Homeodomain-like"/>
    <property type="match status" value="1"/>
</dbReference>
<comment type="subunit">
    <text evidence="5">Homodimer.</text>
</comment>
<dbReference type="eggNOG" id="ENOG502RB6U">
    <property type="taxonomic scope" value="Eukaryota"/>
</dbReference>
<name>S8EGL7_FOMSC</name>
<dbReference type="InterPro" id="IPR039595">
    <property type="entry name" value="TE2IP/Rap1"/>
</dbReference>
<dbReference type="GO" id="GO:0070187">
    <property type="term" value="C:shelterin complex"/>
    <property type="evidence" value="ECO:0007669"/>
    <property type="project" value="TreeGrafter"/>
</dbReference>
<organism evidence="8 9">
    <name type="scientific">Fomitopsis schrenkii</name>
    <name type="common">Brown rot fungus</name>
    <dbReference type="NCBI Taxonomy" id="2126942"/>
    <lineage>
        <taxon>Eukaryota</taxon>
        <taxon>Fungi</taxon>
        <taxon>Dikarya</taxon>
        <taxon>Basidiomycota</taxon>
        <taxon>Agaricomycotina</taxon>
        <taxon>Agaricomycetes</taxon>
        <taxon>Polyporales</taxon>
        <taxon>Fomitopsis</taxon>
    </lineage>
</organism>
<feature type="compositionally biased region" description="Polar residues" evidence="6">
    <location>
        <begin position="310"/>
        <end position="319"/>
    </location>
</feature>
<evidence type="ECO:0000256" key="4">
    <source>
        <dbReference type="ARBA" id="ARBA00023242"/>
    </source>
</evidence>
<feature type="domain" description="TERF2-interacting telomeric protein 1 Myb" evidence="7">
    <location>
        <begin position="192"/>
        <end position="252"/>
    </location>
</feature>
<evidence type="ECO:0000256" key="3">
    <source>
        <dbReference type="ARBA" id="ARBA00022895"/>
    </source>
</evidence>
<dbReference type="OrthoDB" id="435460at2759"/>
<dbReference type="HOGENOM" id="CLU_022955_0_0_1"/>
<dbReference type="InParanoid" id="S8EGL7"/>
<dbReference type="PANTHER" id="PTHR16466:SF6">
    <property type="entry name" value="TELOMERIC REPEAT-BINDING FACTOR 2-INTERACTING PROTEIN 1"/>
    <property type="match status" value="1"/>
</dbReference>
<dbReference type="GO" id="GO:0042162">
    <property type="term" value="F:telomeric DNA binding"/>
    <property type="evidence" value="ECO:0007669"/>
    <property type="project" value="TreeGrafter"/>
</dbReference>
<dbReference type="Pfam" id="PF08914">
    <property type="entry name" value="Myb_Rap1"/>
    <property type="match status" value="1"/>
</dbReference>
<dbReference type="CDD" id="cd11655">
    <property type="entry name" value="rap1_myb-like"/>
    <property type="match status" value="1"/>
</dbReference>
<evidence type="ECO:0000256" key="5">
    <source>
        <dbReference type="RuleBase" id="RU367107"/>
    </source>
</evidence>
<evidence type="ECO:0000259" key="7">
    <source>
        <dbReference type="Pfam" id="PF08914"/>
    </source>
</evidence>
<keyword evidence="3 5" id="KW-0779">Telomere</keyword>
<dbReference type="SUPFAM" id="SSF46689">
    <property type="entry name" value="Homeodomain-like"/>
    <property type="match status" value="1"/>
</dbReference>
<keyword evidence="9" id="KW-1185">Reference proteome</keyword>
<reference evidence="8 9" key="1">
    <citation type="journal article" date="2012" name="Science">
        <title>The Paleozoic origin of enzymatic lignin decomposition reconstructed from 31 fungal genomes.</title>
        <authorList>
            <person name="Floudas D."/>
            <person name="Binder M."/>
            <person name="Riley R."/>
            <person name="Barry K."/>
            <person name="Blanchette R.A."/>
            <person name="Henrissat B."/>
            <person name="Martinez A.T."/>
            <person name="Otillar R."/>
            <person name="Spatafora J.W."/>
            <person name="Yadav J.S."/>
            <person name="Aerts A."/>
            <person name="Benoit I."/>
            <person name="Boyd A."/>
            <person name="Carlson A."/>
            <person name="Copeland A."/>
            <person name="Coutinho P.M."/>
            <person name="de Vries R.P."/>
            <person name="Ferreira P."/>
            <person name="Findley K."/>
            <person name="Foster B."/>
            <person name="Gaskell J."/>
            <person name="Glotzer D."/>
            <person name="Gorecki P."/>
            <person name="Heitman J."/>
            <person name="Hesse C."/>
            <person name="Hori C."/>
            <person name="Igarashi K."/>
            <person name="Jurgens J.A."/>
            <person name="Kallen N."/>
            <person name="Kersten P."/>
            <person name="Kohler A."/>
            <person name="Kuees U."/>
            <person name="Kumar T.K.A."/>
            <person name="Kuo A."/>
            <person name="LaButti K."/>
            <person name="Larrondo L.F."/>
            <person name="Lindquist E."/>
            <person name="Ling A."/>
            <person name="Lombard V."/>
            <person name="Lucas S."/>
            <person name="Lundell T."/>
            <person name="Martin R."/>
            <person name="McLaughlin D.J."/>
            <person name="Morgenstern I."/>
            <person name="Morin E."/>
            <person name="Murat C."/>
            <person name="Nagy L.G."/>
            <person name="Nolan M."/>
            <person name="Ohm R.A."/>
            <person name="Patyshakuliyeva A."/>
            <person name="Rokas A."/>
            <person name="Ruiz-Duenas F.J."/>
            <person name="Sabat G."/>
            <person name="Salamov A."/>
            <person name="Samejima M."/>
            <person name="Schmutz J."/>
            <person name="Slot J.C."/>
            <person name="St John F."/>
            <person name="Stenlid J."/>
            <person name="Sun H."/>
            <person name="Sun S."/>
            <person name="Syed K."/>
            <person name="Tsang A."/>
            <person name="Wiebenga A."/>
            <person name="Young D."/>
            <person name="Pisabarro A."/>
            <person name="Eastwood D.C."/>
            <person name="Martin F."/>
            <person name="Cullen D."/>
            <person name="Grigoriev I.V."/>
            <person name="Hibbett D.S."/>
        </authorList>
    </citation>
    <scope>NUCLEOTIDE SEQUENCE</scope>
    <source>
        <strain evidence="9">FP-58527</strain>
    </source>
</reference>
<dbReference type="GO" id="GO:0010833">
    <property type="term" value="P:telomere maintenance via telomere lengthening"/>
    <property type="evidence" value="ECO:0007669"/>
    <property type="project" value="UniProtKB-UniRule"/>
</dbReference>
<dbReference type="InterPro" id="IPR009057">
    <property type="entry name" value="Homeodomain-like_sf"/>
</dbReference>
<dbReference type="GO" id="GO:0031848">
    <property type="term" value="P:protection from non-homologous end joining at telomere"/>
    <property type="evidence" value="ECO:0007669"/>
    <property type="project" value="TreeGrafter"/>
</dbReference>
<comment type="similarity">
    <text evidence="1 5">Belongs to the RAP1 family.</text>
</comment>
<keyword evidence="2 5" id="KW-0158">Chromosome</keyword>
<comment type="subcellular location">
    <subcellularLocation>
        <location evidence="5">Nucleus</location>
    </subcellularLocation>
    <subcellularLocation>
        <location evidence="5">Chromosome</location>
        <location evidence="5">Telomere</location>
    </subcellularLocation>
</comment>
<evidence type="ECO:0000313" key="8">
    <source>
        <dbReference type="EMBL" id="EPT04227.1"/>
    </source>
</evidence>
<dbReference type="STRING" id="743788.S8EGL7"/>
<dbReference type="Proteomes" id="UP000015241">
    <property type="component" value="Unassembled WGS sequence"/>
</dbReference>
<comment type="function">
    <text evidence="5">Involved in the regulation of telomere length, clustering and has a specific role in telomere position effect (TPE).</text>
</comment>
<feature type="compositionally biased region" description="Low complexity" evidence="6">
    <location>
        <begin position="295"/>
        <end position="306"/>
    </location>
</feature>
<dbReference type="PANTHER" id="PTHR16466">
    <property type="entry name" value="TELOMERE REPEAT-BINDING FACTOR 2-INTERACTING PROTEIN 1"/>
    <property type="match status" value="1"/>
</dbReference>
<evidence type="ECO:0000256" key="1">
    <source>
        <dbReference type="ARBA" id="ARBA00010467"/>
    </source>
</evidence>
<dbReference type="EMBL" id="KE504127">
    <property type="protein sequence ID" value="EPT04227.1"/>
    <property type="molecule type" value="Genomic_DNA"/>
</dbReference>
<sequence length="506" mass="56616">MAVKFFIQKDIPQEIQADVCETIAALGGRVEAKVPRAGYMLVEPGTAEEERLRLCWASSDRPERYFVPYTFVEACKIHGILLKQIFIQDAQPIRMHIDSSIANVNVRATLSARIMHSGGDPTASAQSARVILADPNTDIFQHLVKTYQGEPEKYVESYLWVKKCIEKGQVIYTPSVYKNPGGRRPGEERTQFTEEDEKHLCEWIAAKIPYKETGGRTGNRLYVQLCEMSADPEYAWVTRHTWQSWRERYKKNSKRLDTRISEIVEQKKPAHGAKGQYGYVRAPEEKLRRIRPKKGSSTNANSSGTGPAAGSSNTTTSELQELESFPPVPMPVVPGVLAPVGGEPGYMNMGMPGMLYAGQPPHAQGNPPMTALTPETARQHATEEEMEDDEAEWQIRVGDPGAPQPAWAKRKQEAEGSDQGGNKRQRTGESAQEADGHSTAPKENSQVDKQPSPCVDPSLSLSDIAREFRFTQEEVGEYYAKYKDVARTKARFKRMRDVLNNLEDEA</sequence>
<evidence type="ECO:0000256" key="6">
    <source>
        <dbReference type="SAM" id="MobiDB-lite"/>
    </source>
</evidence>
<gene>
    <name evidence="8" type="ORF">FOMPIDRAFT_135351</name>
</gene>
<evidence type="ECO:0000313" key="9">
    <source>
        <dbReference type="Proteomes" id="UP000015241"/>
    </source>
</evidence>
<accession>S8EGL7</accession>
<proteinExistence type="inferred from homology"/>
<dbReference type="InterPro" id="IPR015010">
    <property type="entry name" value="TERF2IP_Myb"/>
</dbReference>
<evidence type="ECO:0000256" key="2">
    <source>
        <dbReference type="ARBA" id="ARBA00022454"/>
    </source>
</evidence>
<dbReference type="AlphaFoldDB" id="S8EGL7"/>